<dbReference type="Proteomes" id="UP000005446">
    <property type="component" value="Unassembled WGS sequence"/>
</dbReference>
<protein>
    <submittedName>
        <fullName evidence="2">Uncharacterized protein</fullName>
    </submittedName>
</protein>
<evidence type="ECO:0000313" key="3">
    <source>
        <dbReference type="Proteomes" id="UP000005446"/>
    </source>
</evidence>
<feature type="compositionally biased region" description="Low complexity" evidence="1">
    <location>
        <begin position="72"/>
        <end position="85"/>
    </location>
</feature>
<proteinExistence type="predicted"/>
<dbReference type="PANTHER" id="PTHR37049">
    <property type="entry name" value="PEPTIDASE S41 FAMILY PROTEIN"/>
    <property type="match status" value="1"/>
</dbReference>
<dbReference type="SUPFAM" id="SSF52096">
    <property type="entry name" value="ClpP/crotonase"/>
    <property type="match status" value="1"/>
</dbReference>
<dbReference type="Gene3D" id="3.90.226.10">
    <property type="entry name" value="2-enoyl-CoA Hydratase, Chain A, domain 1"/>
    <property type="match status" value="1"/>
</dbReference>
<comment type="caution">
    <text evidence="2">The sequence shown here is derived from an EMBL/GenBank/DDBJ whole genome shotgun (WGS) entry which is preliminary data.</text>
</comment>
<dbReference type="InParanoid" id="H0EZ23"/>
<sequence>MPITSFFSTAPGPVKTGRSAGKEEIDGTANVLESEQIDGPASISELGQIDVPANVSKPEQIDVPGTNTPNLSLSSEPAPENSPSEVKTPDHHLTTSALQNPSSAFRTWERHERKKIDPEQPPWIFLDSAVASALSNFKEEEIYLADDGDRRIGGIDFSPGIELIATYPFTVWQRGLLFQQMKYRVRKELEPVIGYNVPGMATNGFAKFNQLKGYDADRTRSQNLTLGELQREMVFRKHEVSSKFTGIRPDSNEIISERKEERDNTTYTFENGTSYTFGNVANVLGNWAGVVDGPSFFKKFAPGAAAALTIQAEEAPSSLQASAAVPGYPDAELLLPDLSIGGYYLNGTGFEDVAVLTSLSFEPDLPSDFQHLAETFFAEAKAAGKTKLVIDLSVNGGGYILQGYDLFRQLFPSIDQFGASRLRESETFIEAARAYSDAVGGDFDPNTSPDADLINIYETFLNYRYDLNITNQNFTSFAAKFGPVPLRGDEFTELIRWNFSDPITTINATWGMGMDITGYRSRQNFTQPFAAEDIIMLTDGYCASTCTLFAEFMRTQAGVKSIALGGRPEVQQIQAVGGVKGAQILSFGSIFSIAQTAIQYAGSNPVDALKKLSALPDRRSASNGINIRDNILPDNVNDGLPAQFSYEPADCRLYYTPEMIGDITATWKAAASAAFKGGKCNFGGLGKRGVERRVQRPRSAKVDKSKRREYKRVEVVRDRHWYVRHGKKVTEV</sequence>
<accession>H0EZ23</accession>
<reference evidence="2 3" key="1">
    <citation type="journal article" date="2012" name="Eukaryot. Cell">
        <title>Genome sequence of the fungus Glarea lozoyensis: the first genome sequence of a species from the Helotiaceae family.</title>
        <authorList>
            <person name="Youssar L."/>
            <person name="Gruening B.A."/>
            <person name="Erxleben A."/>
            <person name="Guenther S."/>
            <person name="Huettel W."/>
        </authorList>
    </citation>
    <scope>NUCLEOTIDE SEQUENCE [LARGE SCALE GENOMIC DNA]</scope>
    <source>
        <strain evidence="3">ATCC 74030 / MF5533</strain>
    </source>
</reference>
<gene>
    <name evidence="2" type="ORF">M7I_8085</name>
</gene>
<dbReference type="PANTHER" id="PTHR37049:SF4">
    <property type="entry name" value="RHODANESE DOMAIN-CONTAINING PROTEIN"/>
    <property type="match status" value="1"/>
</dbReference>
<dbReference type="HOGENOM" id="CLU_378567_0_0_1"/>
<evidence type="ECO:0000313" key="2">
    <source>
        <dbReference type="EMBL" id="EHK96231.1"/>
    </source>
</evidence>
<name>H0EZ23_GLAL7</name>
<organism evidence="2 3">
    <name type="scientific">Glarea lozoyensis (strain ATCC 74030 / MF5533)</name>
    <dbReference type="NCBI Taxonomy" id="1104152"/>
    <lineage>
        <taxon>Eukaryota</taxon>
        <taxon>Fungi</taxon>
        <taxon>Dikarya</taxon>
        <taxon>Ascomycota</taxon>
        <taxon>Pezizomycotina</taxon>
        <taxon>Leotiomycetes</taxon>
        <taxon>Helotiales</taxon>
        <taxon>Helotiaceae</taxon>
        <taxon>Glarea</taxon>
    </lineage>
</organism>
<feature type="compositionally biased region" description="Polar residues" evidence="1">
    <location>
        <begin position="94"/>
        <end position="105"/>
    </location>
</feature>
<dbReference type="GO" id="GO:0006508">
    <property type="term" value="P:proteolysis"/>
    <property type="evidence" value="ECO:0007669"/>
    <property type="project" value="InterPro"/>
</dbReference>
<evidence type="ECO:0000256" key="1">
    <source>
        <dbReference type="SAM" id="MobiDB-lite"/>
    </source>
</evidence>
<dbReference type="AlphaFoldDB" id="H0EZ23"/>
<dbReference type="GO" id="GO:0008236">
    <property type="term" value="F:serine-type peptidase activity"/>
    <property type="evidence" value="ECO:0007669"/>
    <property type="project" value="InterPro"/>
</dbReference>
<dbReference type="InterPro" id="IPR029045">
    <property type="entry name" value="ClpP/crotonase-like_dom_sf"/>
</dbReference>
<dbReference type="InterPro" id="IPR052766">
    <property type="entry name" value="S41A_metabolite_peptidase"/>
</dbReference>
<feature type="region of interest" description="Disordered" evidence="1">
    <location>
        <begin position="1"/>
        <end position="113"/>
    </location>
</feature>
<dbReference type="EMBL" id="AGUE01000266">
    <property type="protein sequence ID" value="EHK96231.1"/>
    <property type="molecule type" value="Genomic_DNA"/>
</dbReference>
<dbReference type="OrthoDB" id="27214at2759"/>
<keyword evidence="3" id="KW-1185">Reference proteome</keyword>